<keyword evidence="3" id="KW-0812">Transmembrane</keyword>
<feature type="coiled-coil region" evidence="1">
    <location>
        <begin position="338"/>
        <end position="365"/>
    </location>
</feature>
<dbReference type="InterPro" id="IPR011990">
    <property type="entry name" value="TPR-like_helical_dom_sf"/>
</dbReference>
<gene>
    <name evidence="4" type="ORF">VXJ25_00380</name>
</gene>
<evidence type="ECO:0000313" key="4">
    <source>
        <dbReference type="EMBL" id="MEE6146456.1"/>
    </source>
</evidence>
<keyword evidence="3" id="KW-0472">Membrane</keyword>
<dbReference type="RefSeq" id="WP_330957222.1">
    <property type="nucleotide sequence ID" value="NZ_JAZGJQ010000001.1"/>
</dbReference>
<sequence length="565" mass="58059">MDNYSTRATAAAVNSLVKHGNKSLAEQDWDAAADYFARALEADSSSPQAHLQLYLASRHLMGLEELPAIAEKIIEVTPAERTPLADVLQLQAELDAAAAERAAAQGPEAEQGVDAEKGVGAEGEAAAKDEPASAQVAETERSASSEKDVEAAQGAGSEKDLESGQPAADAGEPEPAVAPAPGPAAVSEPAAEPGSEAAAGSDTEPAPGSEAAAGSDTESESEAPEPEVPAAAPAEPAASQPEPAAIQPAPAAEAEPDASEAVAEPGASQPAPAAEPAPDSAALRAEVRATLADTAANGIRAPYDQRLSNLAEARAAFEDAFDDEDWALALELAPLDLKRHMERARADAEERFSQAQAQEQVLLDQMCQVAARRVPKVELATSAAEGSCSDALAAFERVKGEEHEKVSGKYSFLKGNLRTAGVSLWVGVVLVVLGALMLVATLLPHDGTVAAAAPAAFPEVFAPLAVVLVAVGVVVLFLRVMLVRANRQGMGAHAEEKASVSSDLARTSEQLEDLVAAVRARELNLRNLPLDAPEEDFDAACAELADSVLDLTGSRSPVPSSAGAR</sequence>
<dbReference type="Gene3D" id="1.25.40.10">
    <property type="entry name" value="Tetratricopeptide repeat domain"/>
    <property type="match status" value="1"/>
</dbReference>
<keyword evidence="1" id="KW-0175">Coiled coil</keyword>
<feature type="compositionally biased region" description="Low complexity" evidence="2">
    <location>
        <begin position="183"/>
        <end position="202"/>
    </location>
</feature>
<feature type="compositionally biased region" description="Low complexity" evidence="2">
    <location>
        <begin position="166"/>
        <end position="175"/>
    </location>
</feature>
<evidence type="ECO:0000313" key="5">
    <source>
        <dbReference type="Proteomes" id="UP001332931"/>
    </source>
</evidence>
<comment type="caution">
    <text evidence="4">The sequence shown here is derived from an EMBL/GenBank/DDBJ whole genome shotgun (WGS) entry which is preliminary data.</text>
</comment>
<feature type="compositionally biased region" description="Basic and acidic residues" evidence="2">
    <location>
        <begin position="138"/>
        <end position="150"/>
    </location>
</feature>
<dbReference type="EMBL" id="JAZGJQ010000001">
    <property type="protein sequence ID" value="MEE6146456.1"/>
    <property type="molecule type" value="Genomic_DNA"/>
</dbReference>
<protein>
    <recommendedName>
        <fullName evidence="6">Tetratricopeptide repeat protein</fullName>
    </recommendedName>
</protein>
<keyword evidence="3" id="KW-1133">Transmembrane helix</keyword>
<proteinExistence type="predicted"/>
<name>A0ABU7R789_9ACTN</name>
<reference evidence="4 5" key="1">
    <citation type="submission" date="2024-01" db="EMBL/GenBank/DDBJ databases">
        <title>Description of Olsenella sp. nov., isolated from pig feces.</title>
        <authorList>
            <person name="Chang Y.-H."/>
        </authorList>
    </citation>
    <scope>NUCLEOTIDE SEQUENCE [LARGE SCALE GENOMIC DNA]</scope>
    <source>
        <strain evidence="4 5">YH-ols2223</strain>
    </source>
</reference>
<evidence type="ECO:0008006" key="6">
    <source>
        <dbReference type="Google" id="ProtNLM"/>
    </source>
</evidence>
<keyword evidence="5" id="KW-1185">Reference proteome</keyword>
<feature type="compositionally biased region" description="Low complexity" evidence="2">
    <location>
        <begin position="228"/>
        <end position="281"/>
    </location>
</feature>
<dbReference type="Proteomes" id="UP001332931">
    <property type="component" value="Unassembled WGS sequence"/>
</dbReference>
<accession>A0ABU7R789</accession>
<feature type="transmembrane region" description="Helical" evidence="3">
    <location>
        <begin position="419"/>
        <end position="440"/>
    </location>
</feature>
<evidence type="ECO:0000256" key="3">
    <source>
        <dbReference type="SAM" id="Phobius"/>
    </source>
</evidence>
<feature type="transmembrane region" description="Helical" evidence="3">
    <location>
        <begin position="460"/>
        <end position="482"/>
    </location>
</feature>
<feature type="compositionally biased region" description="Basic and acidic residues" evidence="2">
    <location>
        <begin position="121"/>
        <end position="131"/>
    </location>
</feature>
<evidence type="ECO:0000256" key="1">
    <source>
        <dbReference type="SAM" id="Coils"/>
    </source>
</evidence>
<organism evidence="4 5">
    <name type="scientific">Olsenella absiana</name>
    <dbReference type="NCBI Taxonomy" id="3115222"/>
    <lineage>
        <taxon>Bacteria</taxon>
        <taxon>Bacillati</taxon>
        <taxon>Actinomycetota</taxon>
        <taxon>Coriobacteriia</taxon>
        <taxon>Coriobacteriales</taxon>
        <taxon>Atopobiaceae</taxon>
        <taxon>Olsenella</taxon>
    </lineage>
</organism>
<feature type="region of interest" description="Disordered" evidence="2">
    <location>
        <begin position="121"/>
        <end position="281"/>
    </location>
</feature>
<evidence type="ECO:0000256" key="2">
    <source>
        <dbReference type="SAM" id="MobiDB-lite"/>
    </source>
</evidence>